<dbReference type="PANTHER" id="PTHR13622">
    <property type="entry name" value="THIAMIN PYROPHOSPHOKINASE"/>
    <property type="match status" value="1"/>
</dbReference>
<sequence length="322" mass="36567">MPKSYLEIVHECDGFPYPQDDPAAYKKYISNFHAFKINGYPQIIGYMRNDMVAKYPWPKETWEVVKGKEGESGTITLMSPIGATPDERTELIQNTLRAAQAYFEVIQGKAWRDELYPICIPGKPEVLASMERAAACLFGIQTWGIHMTVYAKNEQGKYTIWVPERAANKSTFPSMLDNSVAGGMATGETPFECMLREAEEEASLPREVAKHAIATGALRYIYVREKRAGGEEGLLQPECEYIYDLKVPKDVKLTAGDGEVEQFFQMSIEEVDEKLKEGKFKPNCATVMIDFFIRHGFITPENEPDYEEICSRLHRKLGYPEI</sequence>
<evidence type="ECO:0000313" key="3">
    <source>
        <dbReference type="Proteomes" id="UP000224080"/>
    </source>
</evidence>
<keyword evidence="3" id="KW-1185">Reference proteome</keyword>
<dbReference type="FunFam" id="3.90.79.10:FF:000019">
    <property type="entry name" value="Thiamin pyrophosphokinase, putative"/>
    <property type="match status" value="1"/>
</dbReference>
<gene>
    <name evidence="2" type="ORF">GX51_02881</name>
</gene>
<evidence type="ECO:0000313" key="2">
    <source>
        <dbReference type="EMBL" id="PGH05542.1"/>
    </source>
</evidence>
<reference evidence="2 3" key="1">
    <citation type="submission" date="2017-10" db="EMBL/GenBank/DDBJ databases">
        <title>Comparative genomics in systemic dimorphic fungi from Ajellomycetaceae.</title>
        <authorList>
            <person name="Munoz J.F."/>
            <person name="Mcewen J.G."/>
            <person name="Clay O.K."/>
            <person name="Cuomo C.A."/>
        </authorList>
    </citation>
    <scope>NUCLEOTIDE SEQUENCE [LARGE SCALE GENOMIC DNA]</scope>
    <source>
        <strain evidence="2 3">UAMH130</strain>
    </source>
</reference>
<dbReference type="CDD" id="cd03676">
    <property type="entry name" value="NUDIX_Tnr3_like"/>
    <property type="match status" value="1"/>
</dbReference>
<dbReference type="STRING" id="2060905.A0A2B7X9Y4"/>
<dbReference type="OrthoDB" id="10261522at2759"/>
<dbReference type="AlphaFoldDB" id="A0A2B7X9Y4"/>
<dbReference type="InterPro" id="IPR031804">
    <property type="entry name" value="DUF4743"/>
</dbReference>
<dbReference type="SUPFAM" id="SSF55811">
    <property type="entry name" value="Nudix"/>
    <property type="match status" value="1"/>
</dbReference>
<name>A0A2B7X9Y4_9EURO</name>
<dbReference type="InterPro" id="IPR015797">
    <property type="entry name" value="NUDIX_hydrolase-like_dom_sf"/>
</dbReference>
<dbReference type="Pfam" id="PF00293">
    <property type="entry name" value="NUDIX"/>
    <property type="match status" value="1"/>
</dbReference>
<proteinExistence type="predicted"/>
<evidence type="ECO:0000259" key="1">
    <source>
        <dbReference type="PROSITE" id="PS51462"/>
    </source>
</evidence>
<feature type="domain" description="Nudix hydrolase" evidence="1">
    <location>
        <begin position="142"/>
        <end position="288"/>
    </location>
</feature>
<dbReference type="Proteomes" id="UP000224080">
    <property type="component" value="Unassembled WGS sequence"/>
</dbReference>
<protein>
    <recommendedName>
        <fullName evidence="1">Nudix hydrolase domain-containing protein</fullName>
    </recommendedName>
</protein>
<dbReference type="EMBL" id="PDNC01000029">
    <property type="protein sequence ID" value="PGH05542.1"/>
    <property type="molecule type" value="Genomic_DNA"/>
</dbReference>
<organism evidence="2 3">
    <name type="scientific">Blastomyces parvus</name>
    <dbReference type="NCBI Taxonomy" id="2060905"/>
    <lineage>
        <taxon>Eukaryota</taxon>
        <taxon>Fungi</taxon>
        <taxon>Dikarya</taxon>
        <taxon>Ascomycota</taxon>
        <taxon>Pezizomycotina</taxon>
        <taxon>Eurotiomycetes</taxon>
        <taxon>Eurotiomycetidae</taxon>
        <taxon>Onygenales</taxon>
        <taxon>Ajellomycetaceae</taxon>
        <taxon>Blastomyces</taxon>
    </lineage>
</organism>
<dbReference type="GO" id="GO:0044715">
    <property type="term" value="F:8-oxo-dGDP phosphatase activity"/>
    <property type="evidence" value="ECO:0007669"/>
    <property type="project" value="UniProtKB-ARBA"/>
</dbReference>
<dbReference type="InterPro" id="IPR000086">
    <property type="entry name" value="NUDIX_hydrolase_dom"/>
</dbReference>
<comment type="caution">
    <text evidence="2">The sequence shown here is derived from an EMBL/GenBank/DDBJ whole genome shotgun (WGS) entry which is preliminary data.</text>
</comment>
<dbReference type="Gene3D" id="3.90.79.10">
    <property type="entry name" value="Nucleoside Triphosphate Pyrophosphohydrolase"/>
    <property type="match status" value="1"/>
</dbReference>
<dbReference type="PANTHER" id="PTHR13622:SF8">
    <property type="entry name" value="THIAMIN PYROPHOSPHOKINASE 1"/>
    <property type="match status" value="1"/>
</dbReference>
<accession>A0A2B7X9Y4</accession>
<dbReference type="Pfam" id="PF15916">
    <property type="entry name" value="DUF4743"/>
    <property type="match status" value="1"/>
</dbReference>
<dbReference type="PROSITE" id="PS51462">
    <property type="entry name" value="NUDIX"/>
    <property type="match status" value="1"/>
</dbReference>